<dbReference type="Pfam" id="PF05970">
    <property type="entry name" value="PIF1"/>
    <property type="match status" value="1"/>
</dbReference>
<feature type="domain" description="Helitron helicase-like" evidence="5">
    <location>
        <begin position="928"/>
        <end position="974"/>
    </location>
</feature>
<dbReference type="Proteomes" id="UP001164746">
    <property type="component" value="Chromosome 17"/>
</dbReference>
<name>A0ABY7GBU9_MYAAR</name>
<feature type="compositionally biased region" description="Basic and acidic residues" evidence="2">
    <location>
        <begin position="26"/>
        <end position="37"/>
    </location>
</feature>
<keyword evidence="1" id="KW-0234">DNA repair</keyword>
<keyword evidence="8" id="KW-1185">Reference proteome</keyword>
<comment type="cofactor">
    <cofactor evidence="1">
        <name>Mg(2+)</name>
        <dbReference type="ChEBI" id="CHEBI:18420"/>
    </cofactor>
</comment>
<evidence type="ECO:0000259" key="5">
    <source>
        <dbReference type="Pfam" id="PF14214"/>
    </source>
</evidence>
<feature type="region of interest" description="Disordered" evidence="2">
    <location>
        <begin position="1289"/>
        <end position="1309"/>
    </location>
</feature>
<sequence>MPKTNKRSVKQKLAADRLRKRTRSLPSHEDTYSDVRGHPSTSATSPEGKRQRLECIASSSVNQNAQSLPYSCETFLRLIADESNEIPDDIVVASLNLMNALSTVNSKMCVGLYSPAQLHLASVDKSILLPPPPLDKDILNIHPLTRHWVCTFYKADTRQLYIYDSLQSNDHIRDVKHQLACVYPQRIISSLKNVNVSQQGTNPICGVMAIAFAFTCFLGLDPAAVQYDLTKARCHLKHCLSTAQVLPFPVKENTENMQWLQKYLADQLQYKLSATALRKRRSRQNKDVHEREQLAQRLHKQMARSDSNKHEKLKQTDNQSKRKARADPHKCVKLKQTDSQSKRKARVDPDKRVKLKNIAMDCKRKARADSVKSKKLKQTDSESKRKARADPHKRVKLKNIAMDCKRKARADLVKSEKLKHTDIQSKRKARADPHNRVKLKNIAMDCTRKARADSVKSKKLKQTDSQSKRKARADPHKRVKLKYIAMDCKRKARAHAHKHKKLKETDCKSKRKKRLVTSVEKAVEQFRKKISQKPIYICCVCNRLLFRQQVKCCDIHKFPKAELILRCIYANNMHKPQTECTKDCSDCPKWICFTCNNNLVKNKIPNQASLNHLNLDQQPDCLKKLNTLEKHLVSPVIPFMKIVSLPKGSQKGIHGPVVCVPSNISTTVQTLPREFSDNTIIAVKLKRKLQYKGHHLYQQVSVNRTNQLEILHKCNRAHSLECFITFILCFKSNEIPSYSGTPFVCPLWPMCSIPYGIFPGIHIDLSNVTSTTEPTLTLPDDPVTCTDQISGDTSQMQQSSQPDSDDCSEDIHETSAPMVSCLEPEDLTQTLGPEEIPDSVFCVAPGQGSIPVTVFNMESKAFPYLFPTGRNTYNQDRAIKLGLNRYFNNRLFNADLRFASDPQFIFYSQYISELNIINNSVSIAMRKACRMFQNRVLAFITELILSPAQPIGQVSDFFYRTEFQSRGWPHIHCLFWCSDAPSFDPNTGSNQDFVRYIDKYITCSLPDKETDPELFEIVTSVQMHSKRHSRSCKKGSKPCRFNFPRPVSSSTFIAVPKDAPESVPPATYKKAAIDTLSAVYDMINTSQEEDTETTVSDIFESLNITQDMYQAAHCAIAKKNTVIYKRNIPECWINPYNSDLLRAWNGNMDIQPVLDAYSCIMYIVSYISKAERELGDLLRNAQKEAKEGHLQPVQQLRKLGNVYLNSREVSVMEAVYRVTGMHLKQSSRQVVFIPVDRHSAKISKPLKWLKEEDENIWMTTLIDRYLARPASPDFEQLCLAEFARDYSVKDRSNPDTDDHTDHSANTDHSNVYKLQNNMGTIMKRKKAAVIRYMKVNKNKNSEDYYHNMLRLYLPHRTKDFKPINCETYEQMFHQLSDTVLPLISQFEKLSQDLDEAWRSLQEHGYPDDAWADLAPNQEPSRRELDEELRNAMELFTGNAQEIPHEDIPDFYPNQTTTAMIHHSDSQHTPSCSRMEQTNRLRNMNYQQAQIFHFIKTWAHIKERGDSVKPFYIFLTGGAGTGKSFTIKTIYHELNRILTRASGNPDLPVALLVSYTGTAAFNINGQTIHSAFSINRGMSKVLPEDSANTLRSNLQDLQVLIIDEVSMVPIDLLNLIHCRLQQVKQPFAPSAYFGNVSILAVGDFYQIPPVAKKYLLSNNTSLTGLWSLFHIWELTEVVRQKGDQEFIALLNRLRVRRKHEALTTDDETFLRSCIVSKNDPSYPRDKLHIAPLHRQLNEHNEFMLTQMSETHTMYNLEAADMCHDSKTEKTFKRNQPLDLKDTSLPANLTICCGARVMLTMNINVSDGLTNGAMGTVTSVIARKMPLGLPDAICVLFQEESVGLQSRNSLKPPHEHSSSTVIVPQTEIIQRRPFQVTRHQYPLMLAWAVTTHKIQGATANSAVVSLDGAFKPGMAYVALSRVTSSSGLHLLQDHFNTDVIYCDHTIEDKLRNMPRANMLENWNTLMPKTNIDHSGCIYIASHNCEGLIPHLQDVNSSLFLKHMDIIALQETWLKQQIQFTNPFPLHRQFLSYRQYRPNHEGVYAKGGVALYIHQDFTSTLIDTTATSIECVAVELSDISTSVYCVYRPPNTSCKHFATQLSNLLHRSPTPRTIIVGDFNLDLYQATDSDLNMCFQEYSQIIQQPTTAGRTLLDHMYIKNINCKESGVIPTHYSYHDMTFAVFANPNLEHLQ</sequence>
<feature type="compositionally biased region" description="Basic and acidic residues" evidence="2">
    <location>
        <begin position="1289"/>
        <end position="1305"/>
    </location>
</feature>
<dbReference type="InterPro" id="IPR027417">
    <property type="entry name" value="P-loop_NTPase"/>
</dbReference>
<dbReference type="InterPro" id="IPR051055">
    <property type="entry name" value="PIF1_helicase"/>
</dbReference>
<feature type="domain" description="Endonuclease/exonuclease/phosphatase" evidence="3">
    <location>
        <begin position="1978"/>
        <end position="2157"/>
    </location>
</feature>
<dbReference type="InterPro" id="IPR036691">
    <property type="entry name" value="Endo/exonu/phosph_ase_sf"/>
</dbReference>
<evidence type="ECO:0000256" key="1">
    <source>
        <dbReference type="RuleBase" id="RU363044"/>
    </source>
</evidence>
<proteinExistence type="inferred from homology"/>
<dbReference type="InterPro" id="IPR025476">
    <property type="entry name" value="Helitron_helicase-like"/>
</dbReference>
<dbReference type="CDD" id="cd18809">
    <property type="entry name" value="SF1_C_RecD"/>
    <property type="match status" value="1"/>
</dbReference>
<dbReference type="Pfam" id="PF14214">
    <property type="entry name" value="Helitron_like_N"/>
    <property type="match status" value="1"/>
</dbReference>
<gene>
    <name evidence="7" type="ORF">MAR_034424</name>
</gene>
<dbReference type="Gene3D" id="3.40.395.10">
    <property type="entry name" value="Adenoviral Proteinase, Chain A"/>
    <property type="match status" value="1"/>
</dbReference>
<feature type="compositionally biased region" description="Basic and acidic residues" evidence="2">
    <location>
        <begin position="361"/>
        <end position="392"/>
    </location>
</feature>
<dbReference type="Gene3D" id="3.40.50.300">
    <property type="entry name" value="P-loop containing nucleotide triphosphate hydrolases"/>
    <property type="match status" value="1"/>
</dbReference>
<keyword evidence="1" id="KW-0347">Helicase</keyword>
<dbReference type="SUPFAM" id="SSF56219">
    <property type="entry name" value="DNase I-like"/>
    <property type="match status" value="1"/>
</dbReference>
<dbReference type="InterPro" id="IPR005135">
    <property type="entry name" value="Endo/exonuclease/phosphatase"/>
</dbReference>
<dbReference type="PANTHER" id="PTHR47642">
    <property type="entry name" value="ATP-DEPENDENT DNA HELICASE"/>
    <property type="match status" value="1"/>
</dbReference>
<accession>A0ABY7GBU9</accession>
<dbReference type="Pfam" id="PF20209">
    <property type="entry name" value="DUF6570"/>
    <property type="match status" value="1"/>
</dbReference>
<feature type="domain" description="DUF6570" evidence="6">
    <location>
        <begin position="601"/>
        <end position="711"/>
    </location>
</feature>
<evidence type="ECO:0000259" key="6">
    <source>
        <dbReference type="Pfam" id="PF20209"/>
    </source>
</evidence>
<dbReference type="EMBL" id="CP111028">
    <property type="protein sequence ID" value="WAR31882.1"/>
    <property type="molecule type" value="Genomic_DNA"/>
</dbReference>
<comment type="similarity">
    <text evidence="1">Belongs to the helicase family.</text>
</comment>
<reference evidence="7" key="1">
    <citation type="submission" date="2022-11" db="EMBL/GenBank/DDBJ databases">
        <title>Centuries of genome instability and evolution in soft-shell clam transmissible cancer (bioRxiv).</title>
        <authorList>
            <person name="Hart S.F.M."/>
            <person name="Yonemitsu M.A."/>
            <person name="Giersch R.M."/>
            <person name="Beal B.F."/>
            <person name="Arriagada G."/>
            <person name="Davis B.W."/>
            <person name="Ostrander E.A."/>
            <person name="Goff S.P."/>
            <person name="Metzger M.J."/>
        </authorList>
    </citation>
    <scope>NUCLEOTIDE SEQUENCE</scope>
    <source>
        <strain evidence="7">MELC-2E11</strain>
        <tissue evidence="7">Siphon/mantle</tissue>
    </source>
</reference>
<keyword evidence="1" id="KW-0227">DNA damage</keyword>
<feature type="compositionally biased region" description="Low complexity" evidence="2">
    <location>
        <begin position="788"/>
        <end position="802"/>
    </location>
</feature>
<dbReference type="Gene3D" id="3.60.10.10">
    <property type="entry name" value="Endonuclease/exonuclease/phosphatase"/>
    <property type="match status" value="1"/>
</dbReference>
<organism evidence="7 8">
    <name type="scientific">Mya arenaria</name>
    <name type="common">Soft-shell clam</name>
    <dbReference type="NCBI Taxonomy" id="6604"/>
    <lineage>
        <taxon>Eukaryota</taxon>
        <taxon>Metazoa</taxon>
        <taxon>Spiralia</taxon>
        <taxon>Lophotrochozoa</taxon>
        <taxon>Mollusca</taxon>
        <taxon>Bivalvia</taxon>
        <taxon>Autobranchia</taxon>
        <taxon>Heteroconchia</taxon>
        <taxon>Euheterodonta</taxon>
        <taxon>Imparidentia</taxon>
        <taxon>Neoheterodontei</taxon>
        <taxon>Myida</taxon>
        <taxon>Myoidea</taxon>
        <taxon>Myidae</taxon>
        <taxon>Mya</taxon>
    </lineage>
</organism>
<keyword evidence="1" id="KW-0067">ATP-binding</keyword>
<feature type="compositionally biased region" description="Basic and acidic residues" evidence="2">
    <location>
        <begin position="306"/>
        <end position="315"/>
    </location>
</feature>
<feature type="compositionally biased region" description="Basic and acidic residues" evidence="2">
    <location>
        <begin position="284"/>
        <end position="294"/>
    </location>
</feature>
<dbReference type="InterPro" id="IPR038765">
    <property type="entry name" value="Papain-like_cys_pep_sf"/>
</dbReference>
<dbReference type="EC" id="5.6.2.3" evidence="1"/>
<evidence type="ECO:0000256" key="2">
    <source>
        <dbReference type="SAM" id="MobiDB-lite"/>
    </source>
</evidence>
<feature type="region of interest" description="Disordered" evidence="2">
    <location>
        <begin position="1"/>
        <end position="50"/>
    </location>
</feature>
<evidence type="ECO:0000313" key="8">
    <source>
        <dbReference type="Proteomes" id="UP001164746"/>
    </source>
</evidence>
<evidence type="ECO:0000259" key="4">
    <source>
        <dbReference type="Pfam" id="PF05970"/>
    </source>
</evidence>
<dbReference type="PANTHER" id="PTHR47642:SF5">
    <property type="entry name" value="ATP-DEPENDENT DNA HELICASE"/>
    <property type="match status" value="1"/>
</dbReference>
<feature type="region of interest" description="Disordered" evidence="2">
    <location>
        <begin position="279"/>
        <end position="392"/>
    </location>
</feature>
<feature type="region of interest" description="Disordered" evidence="2">
    <location>
        <begin position="788"/>
        <end position="810"/>
    </location>
</feature>
<dbReference type="Pfam" id="PF03372">
    <property type="entry name" value="Exo_endo_phos"/>
    <property type="match status" value="1"/>
</dbReference>
<feature type="compositionally biased region" description="Basic residues" evidence="2">
    <location>
        <begin position="1"/>
        <end position="10"/>
    </location>
</feature>
<protein>
    <recommendedName>
        <fullName evidence="1">ATP-dependent DNA helicase</fullName>
        <ecNumber evidence="1">5.6.2.3</ecNumber>
    </recommendedName>
</protein>
<dbReference type="SUPFAM" id="SSF52540">
    <property type="entry name" value="P-loop containing nucleoside triphosphate hydrolases"/>
    <property type="match status" value="2"/>
</dbReference>
<keyword evidence="1" id="KW-0378">Hydrolase</keyword>
<feature type="domain" description="DNA helicase Pif1-like DEAD-box helicase" evidence="4">
    <location>
        <begin position="1484"/>
        <end position="1682"/>
    </location>
</feature>
<evidence type="ECO:0000259" key="3">
    <source>
        <dbReference type="Pfam" id="PF03372"/>
    </source>
</evidence>
<dbReference type="InterPro" id="IPR046700">
    <property type="entry name" value="DUF6570"/>
</dbReference>
<dbReference type="SUPFAM" id="SSF54001">
    <property type="entry name" value="Cysteine proteinases"/>
    <property type="match status" value="1"/>
</dbReference>
<keyword evidence="1" id="KW-0547">Nucleotide-binding</keyword>
<evidence type="ECO:0000313" key="7">
    <source>
        <dbReference type="EMBL" id="WAR31882.1"/>
    </source>
</evidence>
<comment type="catalytic activity">
    <reaction evidence="1">
        <text>ATP + H2O = ADP + phosphate + H(+)</text>
        <dbReference type="Rhea" id="RHEA:13065"/>
        <dbReference type="ChEBI" id="CHEBI:15377"/>
        <dbReference type="ChEBI" id="CHEBI:15378"/>
        <dbReference type="ChEBI" id="CHEBI:30616"/>
        <dbReference type="ChEBI" id="CHEBI:43474"/>
        <dbReference type="ChEBI" id="CHEBI:456216"/>
        <dbReference type="EC" id="5.6.2.3"/>
    </reaction>
</comment>
<keyword evidence="1" id="KW-0233">DNA recombination</keyword>
<dbReference type="InterPro" id="IPR010285">
    <property type="entry name" value="DNA_helicase_pif1-like_DEAD"/>
</dbReference>
<feature type="region of interest" description="Disordered" evidence="2">
    <location>
        <begin position="448"/>
        <end position="476"/>
    </location>
</feature>